<evidence type="ECO:0000259" key="18">
    <source>
        <dbReference type="Pfam" id="PF01658"/>
    </source>
</evidence>
<comment type="function">
    <text evidence="16">Key enzyme in myo-inositol biosynthesis pathway that catalyzes the conversion of glucose 6-phosphate to 1-myo-inositol 1-phosphate in a NAD-dependent manner. Rate-limiting enzyme in the synthesis of all inositol-containing compounds.</text>
</comment>
<evidence type="ECO:0000256" key="8">
    <source>
        <dbReference type="ARBA" id="ARBA00022490"/>
    </source>
</evidence>
<dbReference type="OrthoDB" id="2887at2759"/>
<dbReference type="Pfam" id="PF07994">
    <property type="entry name" value="NAD_binding_5"/>
    <property type="match status" value="1"/>
</dbReference>
<evidence type="ECO:0000256" key="11">
    <source>
        <dbReference type="ARBA" id="ARBA00023027"/>
    </source>
</evidence>
<dbReference type="SUPFAM" id="SSF55347">
    <property type="entry name" value="Glyceraldehyde-3-phosphate dehydrogenase-like, C-terminal domain"/>
    <property type="match status" value="1"/>
</dbReference>
<evidence type="ECO:0000256" key="12">
    <source>
        <dbReference type="ARBA" id="ARBA00023098"/>
    </source>
</evidence>
<evidence type="ECO:0000313" key="19">
    <source>
        <dbReference type="EMBL" id="VVC31685.1"/>
    </source>
</evidence>
<evidence type="ECO:0000256" key="1">
    <source>
        <dbReference type="ARBA" id="ARBA00000113"/>
    </source>
</evidence>
<dbReference type="InterPro" id="IPR013021">
    <property type="entry name" value="Myo-inos-1-P_Synthase_GAPDH"/>
</dbReference>
<comment type="subunit">
    <text evidence="6">Homotetramer.</text>
</comment>
<protein>
    <recommendedName>
        <fullName evidence="17">Inositol-3-phosphate synthase</fullName>
        <ecNumber evidence="7">5.5.1.4</ecNumber>
    </recommendedName>
</protein>
<feature type="domain" description="Myo-inositol-1-phosphate synthase GAPDH-like" evidence="18">
    <location>
        <begin position="317"/>
        <end position="430"/>
    </location>
</feature>
<dbReference type="UniPathway" id="UPA00823">
    <property type="reaction ID" value="UER00787"/>
</dbReference>
<dbReference type="EC" id="5.5.1.4" evidence="7"/>
<gene>
    <name evidence="19" type="ORF">CINCED_3A019343</name>
</gene>
<evidence type="ECO:0000256" key="17">
    <source>
        <dbReference type="ARBA" id="ARBA00070063"/>
    </source>
</evidence>
<dbReference type="FunFam" id="3.40.50.720:FF:000069">
    <property type="entry name" value="Inositol-3-phosphate synthase 1"/>
    <property type="match status" value="1"/>
</dbReference>
<dbReference type="AlphaFoldDB" id="A0A5E4MPB5"/>
<evidence type="ECO:0000256" key="7">
    <source>
        <dbReference type="ARBA" id="ARBA00012125"/>
    </source>
</evidence>
<comment type="catalytic activity">
    <reaction evidence="1">
        <text>D-glucose 6-phosphate = 1D-myo-inositol 3-phosphate</text>
        <dbReference type="Rhea" id="RHEA:10716"/>
        <dbReference type="ChEBI" id="CHEBI:58401"/>
        <dbReference type="ChEBI" id="CHEBI:61548"/>
        <dbReference type="EC" id="5.5.1.4"/>
    </reaction>
</comment>
<keyword evidence="10" id="KW-0398">Inositol biosynthesis</keyword>
<reference evidence="19 20" key="1">
    <citation type="submission" date="2019-08" db="EMBL/GenBank/DDBJ databases">
        <authorList>
            <person name="Alioto T."/>
            <person name="Alioto T."/>
            <person name="Gomez Garrido J."/>
        </authorList>
    </citation>
    <scope>NUCLEOTIDE SEQUENCE [LARGE SCALE GENOMIC DNA]</scope>
</reference>
<evidence type="ECO:0000256" key="16">
    <source>
        <dbReference type="ARBA" id="ARBA00025559"/>
    </source>
</evidence>
<proteinExistence type="inferred from homology"/>
<evidence type="ECO:0000256" key="6">
    <source>
        <dbReference type="ARBA" id="ARBA00011881"/>
    </source>
</evidence>
<evidence type="ECO:0000256" key="15">
    <source>
        <dbReference type="ARBA" id="ARBA00023264"/>
    </source>
</evidence>
<dbReference type="PIRSF" id="PIRSF015578">
    <property type="entry name" value="Myoinos-ppht_syn"/>
    <property type="match status" value="1"/>
</dbReference>
<comment type="cofactor">
    <cofactor evidence="2">
        <name>NAD(+)</name>
        <dbReference type="ChEBI" id="CHEBI:57540"/>
    </cofactor>
</comment>
<organism evidence="19 20">
    <name type="scientific">Cinara cedri</name>
    <dbReference type="NCBI Taxonomy" id="506608"/>
    <lineage>
        <taxon>Eukaryota</taxon>
        <taxon>Metazoa</taxon>
        <taxon>Ecdysozoa</taxon>
        <taxon>Arthropoda</taxon>
        <taxon>Hexapoda</taxon>
        <taxon>Insecta</taxon>
        <taxon>Pterygota</taxon>
        <taxon>Neoptera</taxon>
        <taxon>Paraneoptera</taxon>
        <taxon>Hemiptera</taxon>
        <taxon>Sternorrhyncha</taxon>
        <taxon>Aphidomorpha</taxon>
        <taxon>Aphidoidea</taxon>
        <taxon>Aphididae</taxon>
        <taxon>Lachninae</taxon>
        <taxon>Cinara</taxon>
    </lineage>
</organism>
<comment type="pathway">
    <text evidence="4">Polyol metabolism; myo-inositol biosynthesis; myo-inositol from D-glucose 6-phosphate: step 1/2.</text>
</comment>
<dbReference type="InterPro" id="IPR036291">
    <property type="entry name" value="NAD(P)-bd_dom_sf"/>
</dbReference>
<dbReference type="GO" id="GO:0008654">
    <property type="term" value="P:phospholipid biosynthetic process"/>
    <property type="evidence" value="ECO:0007669"/>
    <property type="project" value="UniProtKB-KW"/>
</dbReference>
<dbReference type="Gene3D" id="3.40.50.720">
    <property type="entry name" value="NAD(P)-binding Rossmann-like Domain"/>
    <property type="match status" value="2"/>
</dbReference>
<dbReference type="FunFam" id="3.40.50.720:FF:000334">
    <property type="entry name" value="Inositol-3-phosphate synthase"/>
    <property type="match status" value="1"/>
</dbReference>
<keyword evidence="12" id="KW-0443">Lipid metabolism</keyword>
<evidence type="ECO:0000256" key="13">
    <source>
        <dbReference type="ARBA" id="ARBA00023209"/>
    </source>
</evidence>
<evidence type="ECO:0000256" key="10">
    <source>
        <dbReference type="ARBA" id="ARBA00022550"/>
    </source>
</evidence>
<evidence type="ECO:0000256" key="9">
    <source>
        <dbReference type="ARBA" id="ARBA00022516"/>
    </source>
</evidence>
<dbReference type="SUPFAM" id="SSF51735">
    <property type="entry name" value="NAD(P)-binding Rossmann-fold domains"/>
    <property type="match status" value="1"/>
</dbReference>
<comment type="similarity">
    <text evidence="5">Belongs to the myo-inositol 1-phosphate synthase family.</text>
</comment>
<dbReference type="GO" id="GO:0006021">
    <property type="term" value="P:inositol biosynthetic process"/>
    <property type="evidence" value="ECO:0007669"/>
    <property type="project" value="UniProtKB-UniPathway"/>
</dbReference>
<name>A0A5E4MPB5_9HEMI</name>
<dbReference type="FunFam" id="3.30.360.10:FF:000055">
    <property type="entry name" value="Putative myo-inositol-1-phosphate synthase"/>
    <property type="match status" value="1"/>
</dbReference>
<dbReference type="InterPro" id="IPR002587">
    <property type="entry name" value="Myo-inos-1-P_Synthase"/>
</dbReference>
<evidence type="ECO:0000313" key="20">
    <source>
        <dbReference type="Proteomes" id="UP000325440"/>
    </source>
</evidence>
<accession>A0A5E4MPB5</accession>
<evidence type="ECO:0000256" key="5">
    <source>
        <dbReference type="ARBA" id="ARBA00010813"/>
    </source>
</evidence>
<keyword evidence="13" id="KW-0594">Phospholipid biosynthesis</keyword>
<sequence>MSEACDGNNGTDVVVQVDSPNVQYSKEYIESTVDYPVNYAIDQDNTIVIKPTITKIKIRTKRTVPKTGLMMVGLGGNNGTTLTAGIFANKYGCSWETKLGVKYPNWFGSITQSSTIRIGMDASGKDVYVPLKSLVPMINPNDIEIDGWDISSMDLGQAMKRAKVLDIDLQNKLMKFMSGIKPRPSIYIPDFIAANQLDRADNIIKTESKSEALDQIRTDIKDFKKSKNLDQVIVLWTANTERFSEEIKGLNDTSDNLLKSICKNESEISPSTLFAVASILEGCTYINGSPSNTFVKGVVELAEKMGVHIAGDDFKSGQTKLKSVIVDFLVTAGIKPVSIVSYNHLGNNDGYNLSAPQQFRSKEISKSNVVDDMVQSNSILYKPNEKPDHCVVIKYVPYVGDSKRAMDEYTSEIFLNGLNTLAIHNTCEDSLLASPLILDLLILADVFTRIEIGSDSMDYTPLHPVFSVLSYLLKAPVVPKGAPIVNSLFRQRACIENILRACLGLPAENNMLLEYMLPAKVFVHFEKEDQKNSTSRKC</sequence>
<dbReference type="PANTHER" id="PTHR11510">
    <property type="entry name" value="MYO-INOSITOL-1 PHOSPHATE SYNTHASE"/>
    <property type="match status" value="1"/>
</dbReference>
<evidence type="ECO:0000256" key="4">
    <source>
        <dbReference type="ARBA" id="ARBA00005117"/>
    </source>
</evidence>
<comment type="subcellular location">
    <subcellularLocation>
        <location evidence="3">Cytoplasm</location>
    </subcellularLocation>
</comment>
<dbReference type="GO" id="GO:0004512">
    <property type="term" value="F:inositol-3-phosphate synthase activity"/>
    <property type="evidence" value="ECO:0007669"/>
    <property type="project" value="UniProtKB-EC"/>
</dbReference>
<keyword evidence="8" id="KW-0963">Cytoplasm</keyword>
<keyword evidence="11" id="KW-0520">NAD</keyword>
<dbReference type="Proteomes" id="UP000325440">
    <property type="component" value="Unassembled WGS sequence"/>
</dbReference>
<dbReference type="EMBL" id="CABPRJ010000950">
    <property type="protein sequence ID" value="VVC31685.1"/>
    <property type="molecule type" value="Genomic_DNA"/>
</dbReference>
<keyword evidence="14" id="KW-0413">Isomerase</keyword>
<keyword evidence="9" id="KW-0444">Lipid biosynthesis</keyword>
<evidence type="ECO:0000256" key="14">
    <source>
        <dbReference type="ARBA" id="ARBA00023235"/>
    </source>
</evidence>
<dbReference type="Pfam" id="PF01658">
    <property type="entry name" value="Inos-1-P_synth"/>
    <property type="match status" value="1"/>
</dbReference>
<keyword evidence="20" id="KW-1185">Reference proteome</keyword>
<evidence type="ECO:0000256" key="2">
    <source>
        <dbReference type="ARBA" id="ARBA00001911"/>
    </source>
</evidence>
<keyword evidence="15" id="KW-1208">Phospholipid metabolism</keyword>
<evidence type="ECO:0000256" key="3">
    <source>
        <dbReference type="ARBA" id="ARBA00004496"/>
    </source>
</evidence>
<dbReference type="GO" id="GO:0005737">
    <property type="term" value="C:cytoplasm"/>
    <property type="evidence" value="ECO:0007669"/>
    <property type="project" value="UniProtKB-SubCell"/>
</dbReference>